<keyword evidence="7" id="KW-0472">Membrane</keyword>
<evidence type="ECO:0000256" key="5">
    <source>
        <dbReference type="ARBA" id="ARBA00022859"/>
    </source>
</evidence>
<dbReference type="Proteomes" id="UP000013456">
    <property type="component" value="Unassembled WGS sequence"/>
</dbReference>
<evidence type="ECO:0000256" key="11">
    <source>
        <dbReference type="SAM" id="SignalP"/>
    </source>
</evidence>
<gene>
    <name evidence="13" type="ORF">EGK_21277</name>
</gene>
<sequence>MDWTWRILFLVAATTGAHSQVQLVHSWAEVRKSGASVNISCNFSGSPSPATLLYWVQQSPGQGLEWMGWINPSNDNTSYAQMFQGRLTLARDTSTNTAYVELSSLRSEDMAMYY</sequence>
<evidence type="ECO:0000313" key="13">
    <source>
        <dbReference type="EMBL" id="EHH25354.1"/>
    </source>
</evidence>
<evidence type="ECO:0000259" key="12">
    <source>
        <dbReference type="PROSITE" id="PS50835"/>
    </source>
</evidence>
<reference evidence="13 14" key="1">
    <citation type="journal article" date="2011" name="Nat. Biotechnol.">
        <title>Genome sequencing and comparison of two nonhuman primate animal models, the cynomolgus and Chinese rhesus macaques.</title>
        <authorList>
            <person name="Yan G."/>
            <person name="Zhang G."/>
            <person name="Fang X."/>
            <person name="Zhang Y."/>
            <person name="Li C."/>
            <person name="Ling F."/>
            <person name="Cooper D.N."/>
            <person name="Li Q."/>
            <person name="Li Y."/>
            <person name="van Gool A.J."/>
            <person name="Du H."/>
            <person name="Chen J."/>
            <person name="Chen R."/>
            <person name="Zhang P."/>
            <person name="Huang Z."/>
            <person name="Thompson J.R."/>
            <person name="Meng Y."/>
            <person name="Bai Y."/>
            <person name="Wang J."/>
            <person name="Zhuo M."/>
            <person name="Wang T."/>
            <person name="Huang Y."/>
            <person name="Wei L."/>
            <person name="Li J."/>
            <person name="Wang Z."/>
            <person name="Hu H."/>
            <person name="Yang P."/>
            <person name="Le L."/>
            <person name="Stenson P.D."/>
            <person name="Li B."/>
            <person name="Liu X."/>
            <person name="Ball E.V."/>
            <person name="An N."/>
            <person name="Huang Q."/>
            <person name="Zhang Y."/>
            <person name="Fan W."/>
            <person name="Zhang X."/>
            <person name="Li Y."/>
            <person name="Wang W."/>
            <person name="Katze M.G."/>
            <person name="Su B."/>
            <person name="Nielsen R."/>
            <person name="Yang H."/>
            <person name="Wang J."/>
            <person name="Wang X."/>
            <person name="Wang J."/>
        </authorList>
    </citation>
    <scope>NUCLEOTIDE SEQUENCE [LARGE SCALE GENOMIC DNA]</scope>
    <source>
        <strain evidence="13 14">CR-5</strain>
    </source>
</reference>
<dbReference type="SUPFAM" id="SSF48726">
    <property type="entry name" value="Immunoglobulin"/>
    <property type="match status" value="1"/>
</dbReference>
<keyword evidence="5" id="KW-0391">Immunity</keyword>
<keyword evidence="6" id="KW-1064">Adaptive immunity</keyword>
<evidence type="ECO:0000256" key="4">
    <source>
        <dbReference type="ARBA" id="ARBA00022525"/>
    </source>
</evidence>
<keyword evidence="4" id="KW-0964">Secreted</keyword>
<dbReference type="InterPro" id="IPR013106">
    <property type="entry name" value="Ig_V-set"/>
</dbReference>
<dbReference type="InterPro" id="IPR013783">
    <property type="entry name" value="Ig-like_fold"/>
</dbReference>
<evidence type="ECO:0000256" key="1">
    <source>
        <dbReference type="ARBA" id="ARBA00004236"/>
    </source>
</evidence>
<evidence type="ECO:0000256" key="9">
    <source>
        <dbReference type="ARBA" id="ARBA00038737"/>
    </source>
</evidence>
<comment type="subcellular location">
    <subcellularLocation>
        <location evidence="1">Cell membrane</location>
    </subcellularLocation>
    <subcellularLocation>
        <location evidence="2">Secreted</location>
    </subcellularLocation>
</comment>
<dbReference type="GO" id="GO:0002250">
    <property type="term" value="P:adaptive immune response"/>
    <property type="evidence" value="ECO:0007669"/>
    <property type="project" value="UniProtKB-KW"/>
</dbReference>
<dbReference type="InterPro" id="IPR036179">
    <property type="entry name" value="Ig-like_dom_sf"/>
</dbReference>
<feature type="chain" id="PRO_5003509625" description="Ig-like domain-containing protein" evidence="11">
    <location>
        <begin position="20"/>
        <end position="114"/>
    </location>
</feature>
<dbReference type="Gene3D" id="2.60.40.10">
    <property type="entry name" value="Immunoglobulins"/>
    <property type="match status" value="1"/>
</dbReference>
<dbReference type="Pfam" id="PF07686">
    <property type="entry name" value="V-set"/>
    <property type="match status" value="1"/>
</dbReference>
<dbReference type="EMBL" id="JH290318">
    <property type="protein sequence ID" value="EHH25354.1"/>
    <property type="molecule type" value="Genomic_DNA"/>
</dbReference>
<feature type="domain" description="Ig-like" evidence="12">
    <location>
        <begin position="34"/>
        <end position="114"/>
    </location>
</feature>
<evidence type="ECO:0000313" key="14">
    <source>
        <dbReference type="Proteomes" id="UP000013456"/>
    </source>
</evidence>
<evidence type="ECO:0000256" key="7">
    <source>
        <dbReference type="ARBA" id="ARBA00023136"/>
    </source>
</evidence>
<protein>
    <recommendedName>
        <fullName evidence="12">Ig-like domain-containing protein</fullName>
    </recommendedName>
</protein>
<keyword evidence="11" id="KW-0732">Signal</keyword>
<comment type="subunit">
    <text evidence="9">Immunoglobulins are composed of two identical heavy chains and two identical light chains; disulfide-linked.</text>
</comment>
<name>G8F151_MACMU</name>
<accession>G8F151</accession>
<organism evidence="13 14">
    <name type="scientific">Macaca mulatta</name>
    <name type="common">Rhesus macaque</name>
    <dbReference type="NCBI Taxonomy" id="9544"/>
    <lineage>
        <taxon>Eukaryota</taxon>
        <taxon>Metazoa</taxon>
        <taxon>Chordata</taxon>
        <taxon>Craniata</taxon>
        <taxon>Vertebrata</taxon>
        <taxon>Euteleostomi</taxon>
        <taxon>Mammalia</taxon>
        <taxon>Eutheria</taxon>
        <taxon>Euarchontoglires</taxon>
        <taxon>Primates</taxon>
        <taxon>Haplorrhini</taxon>
        <taxon>Catarrhini</taxon>
        <taxon>Cercopithecidae</taxon>
        <taxon>Cercopithecinae</taxon>
        <taxon>Macaca</taxon>
    </lineage>
</organism>
<evidence type="ECO:0000256" key="6">
    <source>
        <dbReference type="ARBA" id="ARBA00023130"/>
    </source>
</evidence>
<feature type="non-terminal residue" evidence="13">
    <location>
        <position position="114"/>
    </location>
</feature>
<dbReference type="SMART" id="SM00406">
    <property type="entry name" value="IGv"/>
    <property type="match status" value="1"/>
</dbReference>
<keyword evidence="8" id="KW-0393">Immunoglobulin domain</keyword>
<evidence type="ECO:0000256" key="10">
    <source>
        <dbReference type="ARBA" id="ARBA00043265"/>
    </source>
</evidence>
<dbReference type="GO" id="GO:0005886">
    <property type="term" value="C:plasma membrane"/>
    <property type="evidence" value="ECO:0007669"/>
    <property type="project" value="UniProtKB-SubCell"/>
</dbReference>
<evidence type="ECO:0000256" key="8">
    <source>
        <dbReference type="ARBA" id="ARBA00023319"/>
    </source>
</evidence>
<feature type="signal peptide" evidence="11">
    <location>
        <begin position="1"/>
        <end position="19"/>
    </location>
</feature>
<dbReference type="GO" id="GO:0005576">
    <property type="term" value="C:extracellular region"/>
    <property type="evidence" value="ECO:0007669"/>
    <property type="project" value="UniProtKB-SubCell"/>
</dbReference>
<keyword evidence="3" id="KW-1003">Cell membrane</keyword>
<keyword evidence="10" id="KW-1280">Immunoglobulin</keyword>
<dbReference type="InterPro" id="IPR050199">
    <property type="entry name" value="IgHV"/>
</dbReference>
<dbReference type="InterPro" id="IPR007110">
    <property type="entry name" value="Ig-like_dom"/>
</dbReference>
<evidence type="ECO:0000256" key="3">
    <source>
        <dbReference type="ARBA" id="ARBA00022475"/>
    </source>
</evidence>
<proteinExistence type="predicted"/>
<evidence type="ECO:0000256" key="2">
    <source>
        <dbReference type="ARBA" id="ARBA00004613"/>
    </source>
</evidence>
<dbReference type="GO" id="GO:0019814">
    <property type="term" value="C:immunoglobulin complex"/>
    <property type="evidence" value="ECO:0007669"/>
    <property type="project" value="UniProtKB-KW"/>
</dbReference>
<dbReference type="PROSITE" id="PS50835">
    <property type="entry name" value="IG_LIKE"/>
    <property type="match status" value="1"/>
</dbReference>
<dbReference type="AlphaFoldDB" id="G8F151"/>
<dbReference type="PANTHER" id="PTHR23266">
    <property type="entry name" value="IMMUNOGLOBULIN HEAVY CHAIN"/>
    <property type="match status" value="1"/>
</dbReference>